<keyword evidence="1" id="KW-1133">Transmembrane helix</keyword>
<proteinExistence type="predicted"/>
<reference evidence="2 3" key="1">
    <citation type="submission" date="2017-04" db="EMBL/GenBank/DDBJ databases">
        <title>Whole Genome Sequence of 1,4-Dioxane Degrading Bacterium Mycobacterium dioxanotrophicus PH-06.</title>
        <authorList>
            <person name="He Y."/>
        </authorList>
    </citation>
    <scope>NUCLEOTIDE SEQUENCE [LARGE SCALE GENOMIC DNA]</scope>
    <source>
        <strain evidence="2 3">PH-06</strain>
    </source>
</reference>
<dbReference type="EMBL" id="CP020809">
    <property type="protein sequence ID" value="ART69133.1"/>
    <property type="molecule type" value="Genomic_DNA"/>
</dbReference>
<keyword evidence="1" id="KW-0812">Transmembrane</keyword>
<accession>A0A1Y0C1S1</accession>
<dbReference type="AlphaFoldDB" id="A0A1Y0C1S1"/>
<feature type="transmembrane region" description="Helical" evidence="1">
    <location>
        <begin position="12"/>
        <end position="30"/>
    </location>
</feature>
<protein>
    <submittedName>
        <fullName evidence="2">Uncharacterized protein</fullName>
    </submittedName>
</protein>
<gene>
    <name evidence="2" type="ORF">BTO20_11570</name>
</gene>
<keyword evidence="3" id="KW-1185">Reference proteome</keyword>
<dbReference type="RefSeq" id="WP_087075990.1">
    <property type="nucleotide sequence ID" value="NZ_CP020809.1"/>
</dbReference>
<dbReference type="Proteomes" id="UP000195331">
    <property type="component" value="Chromosome"/>
</dbReference>
<keyword evidence="1" id="KW-0472">Membrane</keyword>
<evidence type="ECO:0000256" key="1">
    <source>
        <dbReference type="SAM" id="Phobius"/>
    </source>
</evidence>
<sequence length="97" mass="10880">MNWFNPELWDNIGVVGLAVITAGFFVMALMREWLVIGRYYRATVADRDSENAELRKALAASTETNNVLTRALIEKNATDDTTTKLLTAFRELAEGRA</sequence>
<dbReference type="OrthoDB" id="4641899at2"/>
<dbReference type="KEGG" id="mdx:BTO20_11570"/>
<organism evidence="2 3">
    <name type="scientific">Mycobacterium dioxanotrophicus</name>
    <dbReference type="NCBI Taxonomy" id="482462"/>
    <lineage>
        <taxon>Bacteria</taxon>
        <taxon>Bacillati</taxon>
        <taxon>Actinomycetota</taxon>
        <taxon>Actinomycetes</taxon>
        <taxon>Mycobacteriales</taxon>
        <taxon>Mycobacteriaceae</taxon>
        <taxon>Mycobacterium</taxon>
    </lineage>
</organism>
<evidence type="ECO:0000313" key="3">
    <source>
        <dbReference type="Proteomes" id="UP000195331"/>
    </source>
</evidence>
<name>A0A1Y0C1S1_9MYCO</name>
<evidence type="ECO:0000313" key="2">
    <source>
        <dbReference type="EMBL" id="ART69133.1"/>
    </source>
</evidence>